<feature type="domain" description="Fungal lipase-type" evidence="6">
    <location>
        <begin position="86"/>
        <end position="222"/>
    </location>
</feature>
<dbReference type="InParanoid" id="A0A165QG93"/>
<dbReference type="InterPro" id="IPR002921">
    <property type="entry name" value="Fungal_lipase-type"/>
</dbReference>
<dbReference type="EMBL" id="KV425883">
    <property type="protein sequence ID" value="KZW03567.1"/>
    <property type="molecule type" value="Genomic_DNA"/>
</dbReference>
<protein>
    <submittedName>
        <fullName evidence="7">Alpha/beta-hydrolase</fullName>
    </submittedName>
</protein>
<sequence>MFVLRVVTCVSAVALAIAASPASIEKRAPLQQRVYDQLLYHFKYASSAYASSCAHPNGQHLVKTFSNKATNTQSYIARDDAKEEFIVAFRGSTDCTDAKTEKNSKLVKLSGPGYFNFSGPDPPLVHKGFLAAHNTVAQNIQDTLKAQLQANNGSHALYTIVCVGHDIGGSLAALAGIALRYVLFDNIVQTYTFGQPRTGDITWAFLHGVVVHTNDGVPKLIPGGLTGYVHHPVEYWNYRDPPSANTTKKCRDREDALEDEECSVSVKTNTYFDIPYNKAFCSAK</sequence>
<proteinExistence type="inferred from homology"/>
<comment type="catalytic activity">
    <reaction evidence="3">
        <text>a diacylglycerol + H2O = a monoacylglycerol + a fatty acid + H(+)</text>
        <dbReference type="Rhea" id="RHEA:32731"/>
        <dbReference type="ChEBI" id="CHEBI:15377"/>
        <dbReference type="ChEBI" id="CHEBI:15378"/>
        <dbReference type="ChEBI" id="CHEBI:17408"/>
        <dbReference type="ChEBI" id="CHEBI:18035"/>
        <dbReference type="ChEBI" id="CHEBI:28868"/>
    </reaction>
</comment>
<dbReference type="OrthoDB" id="438440at2759"/>
<comment type="similarity">
    <text evidence="2">Belongs to the AB hydrolase superfamily. Lipase family. Class 3 subfamily.</text>
</comment>
<dbReference type="PANTHER" id="PTHR45856:SF25">
    <property type="entry name" value="FUNGAL LIPASE-LIKE DOMAIN-CONTAINING PROTEIN"/>
    <property type="match status" value="1"/>
</dbReference>
<evidence type="ECO:0000256" key="2">
    <source>
        <dbReference type="ARBA" id="ARBA00043996"/>
    </source>
</evidence>
<keyword evidence="7" id="KW-0378">Hydrolase</keyword>
<dbReference type="GO" id="GO:0006629">
    <property type="term" value="P:lipid metabolic process"/>
    <property type="evidence" value="ECO:0007669"/>
    <property type="project" value="InterPro"/>
</dbReference>
<keyword evidence="5" id="KW-0732">Signal</keyword>
<dbReference type="AlphaFoldDB" id="A0A165QG93"/>
<dbReference type="GO" id="GO:0016787">
    <property type="term" value="F:hydrolase activity"/>
    <property type="evidence" value="ECO:0007669"/>
    <property type="project" value="UniProtKB-KW"/>
</dbReference>
<feature type="signal peptide" evidence="5">
    <location>
        <begin position="1"/>
        <end position="18"/>
    </location>
</feature>
<evidence type="ECO:0000256" key="4">
    <source>
        <dbReference type="ARBA" id="ARBA00048461"/>
    </source>
</evidence>
<dbReference type="InterPro" id="IPR029058">
    <property type="entry name" value="AB_hydrolase_fold"/>
</dbReference>
<evidence type="ECO:0000256" key="5">
    <source>
        <dbReference type="SAM" id="SignalP"/>
    </source>
</evidence>
<feature type="chain" id="PRO_5007864905" evidence="5">
    <location>
        <begin position="19"/>
        <end position="284"/>
    </location>
</feature>
<dbReference type="STRING" id="1314781.A0A165QG93"/>
<evidence type="ECO:0000256" key="3">
    <source>
        <dbReference type="ARBA" id="ARBA00047591"/>
    </source>
</evidence>
<gene>
    <name evidence="7" type="ORF">EXIGLDRAFT_758914</name>
</gene>
<reference evidence="7 8" key="1">
    <citation type="journal article" date="2016" name="Mol. Biol. Evol.">
        <title>Comparative Genomics of Early-Diverging Mushroom-Forming Fungi Provides Insights into the Origins of Lignocellulose Decay Capabilities.</title>
        <authorList>
            <person name="Nagy L.G."/>
            <person name="Riley R."/>
            <person name="Tritt A."/>
            <person name="Adam C."/>
            <person name="Daum C."/>
            <person name="Floudas D."/>
            <person name="Sun H."/>
            <person name="Yadav J.S."/>
            <person name="Pangilinan J."/>
            <person name="Larsson K.H."/>
            <person name="Matsuura K."/>
            <person name="Barry K."/>
            <person name="Labutti K."/>
            <person name="Kuo R."/>
            <person name="Ohm R.A."/>
            <person name="Bhattacharya S.S."/>
            <person name="Shirouzu T."/>
            <person name="Yoshinaga Y."/>
            <person name="Martin F.M."/>
            <person name="Grigoriev I.V."/>
            <person name="Hibbett D.S."/>
        </authorList>
    </citation>
    <scope>NUCLEOTIDE SEQUENCE [LARGE SCALE GENOMIC DNA]</scope>
    <source>
        <strain evidence="7 8">HHB12029</strain>
    </source>
</reference>
<dbReference type="PANTHER" id="PTHR45856">
    <property type="entry name" value="ALPHA/BETA-HYDROLASES SUPERFAMILY PROTEIN"/>
    <property type="match status" value="1"/>
</dbReference>
<comment type="catalytic activity">
    <reaction evidence="4">
        <text>a monoacylglycerol + H2O = glycerol + a fatty acid + H(+)</text>
        <dbReference type="Rhea" id="RHEA:15245"/>
        <dbReference type="ChEBI" id="CHEBI:15377"/>
        <dbReference type="ChEBI" id="CHEBI:15378"/>
        <dbReference type="ChEBI" id="CHEBI:17408"/>
        <dbReference type="ChEBI" id="CHEBI:17754"/>
        <dbReference type="ChEBI" id="CHEBI:28868"/>
    </reaction>
</comment>
<accession>A0A165QG93</accession>
<evidence type="ECO:0000313" key="8">
    <source>
        <dbReference type="Proteomes" id="UP000077266"/>
    </source>
</evidence>
<evidence type="ECO:0000313" key="7">
    <source>
        <dbReference type="EMBL" id="KZW03567.1"/>
    </source>
</evidence>
<dbReference type="Gene3D" id="3.40.50.1820">
    <property type="entry name" value="alpha/beta hydrolase"/>
    <property type="match status" value="1"/>
</dbReference>
<evidence type="ECO:0000256" key="1">
    <source>
        <dbReference type="ARBA" id="ARBA00023157"/>
    </source>
</evidence>
<dbReference type="Pfam" id="PF01764">
    <property type="entry name" value="Lipase_3"/>
    <property type="match status" value="1"/>
</dbReference>
<organism evidence="7 8">
    <name type="scientific">Exidia glandulosa HHB12029</name>
    <dbReference type="NCBI Taxonomy" id="1314781"/>
    <lineage>
        <taxon>Eukaryota</taxon>
        <taxon>Fungi</taxon>
        <taxon>Dikarya</taxon>
        <taxon>Basidiomycota</taxon>
        <taxon>Agaricomycotina</taxon>
        <taxon>Agaricomycetes</taxon>
        <taxon>Auriculariales</taxon>
        <taxon>Exidiaceae</taxon>
        <taxon>Exidia</taxon>
    </lineage>
</organism>
<keyword evidence="8" id="KW-1185">Reference proteome</keyword>
<dbReference type="InterPro" id="IPR051218">
    <property type="entry name" value="Sec_MonoDiacylglyc_Lipase"/>
</dbReference>
<keyword evidence="1" id="KW-1015">Disulfide bond</keyword>
<name>A0A165QG93_EXIGL</name>
<dbReference type="SUPFAM" id="SSF53474">
    <property type="entry name" value="alpha/beta-Hydrolases"/>
    <property type="match status" value="1"/>
</dbReference>
<dbReference type="CDD" id="cd00519">
    <property type="entry name" value="Lipase_3"/>
    <property type="match status" value="1"/>
</dbReference>
<evidence type="ECO:0000259" key="6">
    <source>
        <dbReference type="Pfam" id="PF01764"/>
    </source>
</evidence>
<dbReference type="Proteomes" id="UP000077266">
    <property type="component" value="Unassembled WGS sequence"/>
</dbReference>